<dbReference type="InterPro" id="IPR029057">
    <property type="entry name" value="PRTase-like"/>
</dbReference>
<dbReference type="CDD" id="cd06223">
    <property type="entry name" value="PRTases_typeI"/>
    <property type="match status" value="1"/>
</dbReference>
<protein>
    <submittedName>
        <fullName evidence="2">Uncharacterized protein</fullName>
    </submittedName>
</protein>
<comment type="similarity">
    <text evidence="1">Belongs to the ComF/GntX family.</text>
</comment>
<gene>
    <name evidence="2" type="ORF">FMV2238Y02_01120</name>
</gene>
<accession>A0A3P5XMU4</accession>
<proteinExistence type="inferred from homology"/>
<sequence>MTCLLCQQPSQPSLTITDILFLKRKSSYICHQCQQGFQKIGDAVCSTCCSPTHHVTCQDCLEWQKRGCNVNHKSLYHYNAAMKAYFRQYKFQGDYLLRNVFAQELAEIIYQNYQGYVPVPVPISDKRYQERNFNQVSAILEAGKVRYHQIFEKHDDSRQSSKTKKERLLTKNSYHLLEGVEIPPKILIVDDIYTTGSTIMALKKQLLQFGNSDIKSLSIAR</sequence>
<dbReference type="InterPro" id="IPR000836">
    <property type="entry name" value="PRTase_dom"/>
</dbReference>
<dbReference type="OrthoDB" id="9779910at2"/>
<dbReference type="RefSeq" id="WP_039994697.1">
    <property type="nucleotide sequence ID" value="NZ_UXEP01000002.1"/>
</dbReference>
<evidence type="ECO:0000313" key="3">
    <source>
        <dbReference type="Proteomes" id="UP000280759"/>
    </source>
</evidence>
<evidence type="ECO:0000313" key="2">
    <source>
        <dbReference type="EMBL" id="VDC41650.1"/>
    </source>
</evidence>
<dbReference type="Gene3D" id="3.40.50.2020">
    <property type="match status" value="1"/>
</dbReference>
<dbReference type="Proteomes" id="UP000280759">
    <property type="component" value="Unassembled WGS sequence"/>
</dbReference>
<organism evidence="2 3">
    <name type="scientific">Streptococcus canis</name>
    <dbReference type="NCBI Taxonomy" id="1329"/>
    <lineage>
        <taxon>Bacteria</taxon>
        <taxon>Bacillati</taxon>
        <taxon>Bacillota</taxon>
        <taxon>Bacilli</taxon>
        <taxon>Lactobacillales</taxon>
        <taxon>Streptococcaceae</taxon>
        <taxon>Streptococcus</taxon>
    </lineage>
</organism>
<dbReference type="EMBL" id="UXEP01000002">
    <property type="protein sequence ID" value="VDC41650.1"/>
    <property type="molecule type" value="Genomic_DNA"/>
</dbReference>
<evidence type="ECO:0000256" key="1">
    <source>
        <dbReference type="ARBA" id="ARBA00008007"/>
    </source>
</evidence>
<dbReference type="PANTHER" id="PTHR47505">
    <property type="entry name" value="DNA UTILIZATION PROTEIN YHGH"/>
    <property type="match status" value="1"/>
</dbReference>
<dbReference type="AlphaFoldDB" id="A0A3P5XMU4"/>
<name>A0A3P5XMU4_STRCB</name>
<dbReference type="SUPFAM" id="SSF53271">
    <property type="entry name" value="PRTase-like"/>
    <property type="match status" value="1"/>
</dbReference>
<keyword evidence="3" id="KW-1185">Reference proteome</keyword>
<reference evidence="2 3" key="1">
    <citation type="submission" date="2018-10" db="EMBL/GenBank/DDBJ databases">
        <authorList>
            <consortium name="Molecular Microbiology and Infection Unit (UMMI)"/>
            <person name="Machado M."/>
        </authorList>
    </citation>
    <scope>NUCLEOTIDE SEQUENCE [LARGE SCALE GENOMIC DNA]</scope>
    <source>
        <strain evidence="2">FMV2238.02</strain>
    </source>
</reference>
<dbReference type="PANTHER" id="PTHR47505:SF1">
    <property type="entry name" value="DNA UTILIZATION PROTEIN YHGH"/>
    <property type="match status" value="1"/>
</dbReference>
<dbReference type="InterPro" id="IPR051910">
    <property type="entry name" value="ComF/GntX_DNA_util-trans"/>
</dbReference>